<dbReference type="EMBL" id="CADCSY010000027">
    <property type="protein sequence ID" value="CAA9220120.1"/>
    <property type="molecule type" value="Genomic_DNA"/>
</dbReference>
<proteinExistence type="predicted"/>
<protein>
    <submittedName>
        <fullName evidence="1">Uncharacterized protein</fullName>
    </submittedName>
</protein>
<reference evidence="1" key="1">
    <citation type="submission" date="2020-02" db="EMBL/GenBank/DDBJ databases">
        <authorList>
            <person name="Meier V. D."/>
        </authorList>
    </citation>
    <scope>NUCLEOTIDE SEQUENCE</scope>
    <source>
        <strain evidence="1">AVDCRST_MAG20</strain>
    </source>
</reference>
<sequence>MGVVGDGRRLVTVVEQQAPVPRAEALDLRSEALWLDLVCEAPLEHWSVGLEAFGVALDEPGDAFRGLRGDRIGVGLDLGWESSGEAVALGTQGYELACEVHGEVLLGDEVLTFDGWGSRRHTWGVNDWRAGASSFGAGQLDDGSRWAVSVPVPGGATSHPVGAWVRDDGAGRADGLPGVVTVGFDGQELVNEVRHLSPVPLDDGGRSARAVHALCHSTTGDGRAGAAWVVLVRPGS</sequence>
<dbReference type="AlphaFoldDB" id="A0A6J4HBT8"/>
<accession>A0A6J4HBT8</accession>
<dbReference type="SUPFAM" id="SSF159245">
    <property type="entry name" value="AttH-like"/>
    <property type="match status" value="1"/>
</dbReference>
<name>A0A6J4HBT8_9ACTN</name>
<gene>
    <name evidence="1" type="ORF">AVDCRST_MAG20-686</name>
</gene>
<evidence type="ECO:0000313" key="1">
    <source>
        <dbReference type="EMBL" id="CAA9220120.1"/>
    </source>
</evidence>
<organism evidence="1">
    <name type="scientific">uncultured Acidimicrobiales bacterium</name>
    <dbReference type="NCBI Taxonomy" id="310071"/>
    <lineage>
        <taxon>Bacteria</taxon>
        <taxon>Bacillati</taxon>
        <taxon>Actinomycetota</taxon>
        <taxon>Acidimicrobiia</taxon>
        <taxon>Acidimicrobiales</taxon>
        <taxon>environmental samples</taxon>
    </lineage>
</organism>